<evidence type="ECO:0000313" key="1">
    <source>
        <dbReference type="EMBL" id="OBK20126.1"/>
    </source>
</evidence>
<dbReference type="AlphaFoldDB" id="A0A1A3NE88"/>
<keyword evidence="2" id="KW-1185">Reference proteome</keyword>
<name>A0A1A3NE88_MYCAS</name>
<comment type="caution">
    <text evidence="1">The sequence shown here is derived from an EMBL/GenBank/DDBJ whole genome shotgun (WGS) entry which is preliminary data.</text>
</comment>
<organism evidence="1 2">
    <name type="scientific">Mycobacterium asiaticum</name>
    <dbReference type="NCBI Taxonomy" id="1790"/>
    <lineage>
        <taxon>Bacteria</taxon>
        <taxon>Bacillati</taxon>
        <taxon>Actinomycetota</taxon>
        <taxon>Actinomycetes</taxon>
        <taxon>Mycobacteriales</taxon>
        <taxon>Mycobacteriaceae</taxon>
        <taxon>Mycobacterium</taxon>
    </lineage>
</organism>
<gene>
    <name evidence="1" type="ORF">A5636_16760</name>
</gene>
<sequence>MAAAKNRVEAMKIMPATITTQAATRYSRGGFSTYAGAGGVVATEAGGTDGSGVSLMPSNIAQVRDTVKA</sequence>
<protein>
    <submittedName>
        <fullName evidence="1">Uncharacterized protein</fullName>
    </submittedName>
</protein>
<proteinExistence type="predicted"/>
<dbReference type="Proteomes" id="UP000093629">
    <property type="component" value="Unassembled WGS sequence"/>
</dbReference>
<accession>A0A1A3NE88</accession>
<evidence type="ECO:0000313" key="2">
    <source>
        <dbReference type="Proteomes" id="UP000093629"/>
    </source>
</evidence>
<dbReference type="EMBL" id="LZLQ01000003">
    <property type="protein sequence ID" value="OBK20126.1"/>
    <property type="molecule type" value="Genomic_DNA"/>
</dbReference>
<reference evidence="2" key="1">
    <citation type="submission" date="2016-06" db="EMBL/GenBank/DDBJ databases">
        <authorList>
            <person name="Sutton G."/>
            <person name="Brinkac L."/>
            <person name="Sanka R."/>
            <person name="Adams M."/>
            <person name="Lau E."/>
            <person name="Garcia-Basteiro A."/>
            <person name="Lopez-Varela E."/>
            <person name="Palencia S."/>
        </authorList>
    </citation>
    <scope>NUCLEOTIDE SEQUENCE [LARGE SCALE GENOMIC DNA]</scope>
    <source>
        <strain evidence="2">1245139.5</strain>
    </source>
</reference>